<dbReference type="Proteomes" id="UP000177140">
    <property type="component" value="Unassembled WGS sequence"/>
</dbReference>
<gene>
    <name evidence="1" type="ORF">A2556_00860</name>
</gene>
<protein>
    <submittedName>
        <fullName evidence="1">Uncharacterized protein</fullName>
    </submittedName>
</protein>
<accession>A0A1G2QJY6</accession>
<sequence length="138" mass="16023">MDYNKLVTQIIVGSNNLNQMRDEIKLVVGTILSMIDSWKFRDFPNESIEFRTPHGSWVIGRKDRTTLWARFTDDGRGWFEQHEDSSVVPPTLSLTWVRIVHSYLPALLEGVLVTFPEVGRNIQPILDAGIQEPWCRRR</sequence>
<proteinExistence type="predicted"/>
<name>A0A1G2QJY6_9BACT</name>
<evidence type="ECO:0000313" key="2">
    <source>
        <dbReference type="Proteomes" id="UP000177140"/>
    </source>
</evidence>
<dbReference type="AlphaFoldDB" id="A0A1G2QJY6"/>
<evidence type="ECO:0000313" key="1">
    <source>
        <dbReference type="EMBL" id="OHA60757.1"/>
    </source>
</evidence>
<reference evidence="1 2" key="1">
    <citation type="journal article" date="2016" name="Nat. Commun.">
        <title>Thousands of microbial genomes shed light on interconnected biogeochemical processes in an aquifer system.</title>
        <authorList>
            <person name="Anantharaman K."/>
            <person name="Brown C.T."/>
            <person name="Hug L.A."/>
            <person name="Sharon I."/>
            <person name="Castelle C.J."/>
            <person name="Probst A.J."/>
            <person name="Thomas B.C."/>
            <person name="Singh A."/>
            <person name="Wilkins M.J."/>
            <person name="Karaoz U."/>
            <person name="Brodie E.L."/>
            <person name="Williams K.H."/>
            <person name="Hubbard S.S."/>
            <person name="Banfield J.F."/>
        </authorList>
    </citation>
    <scope>NUCLEOTIDE SEQUENCE [LARGE SCALE GENOMIC DNA]</scope>
</reference>
<organism evidence="1 2">
    <name type="scientific">Candidatus Vogelbacteria bacterium RIFOXYD2_FULL_44_9</name>
    <dbReference type="NCBI Taxonomy" id="1802441"/>
    <lineage>
        <taxon>Bacteria</taxon>
        <taxon>Candidatus Vogeliibacteriota</taxon>
    </lineage>
</organism>
<dbReference type="EMBL" id="MHTM01000046">
    <property type="protein sequence ID" value="OHA60757.1"/>
    <property type="molecule type" value="Genomic_DNA"/>
</dbReference>
<comment type="caution">
    <text evidence="1">The sequence shown here is derived from an EMBL/GenBank/DDBJ whole genome shotgun (WGS) entry which is preliminary data.</text>
</comment>